<evidence type="ECO:0000313" key="2">
    <source>
        <dbReference type="Proteomes" id="UP000440304"/>
    </source>
</evidence>
<gene>
    <name evidence="1" type="ORF">GR156_22820</name>
</gene>
<dbReference type="AlphaFoldDB" id="A0A6N8TL30"/>
<dbReference type="EMBL" id="WUML01000066">
    <property type="protein sequence ID" value="MXO03125.1"/>
    <property type="molecule type" value="Genomic_DNA"/>
</dbReference>
<proteinExistence type="predicted"/>
<dbReference type="OrthoDB" id="9894804at2"/>
<dbReference type="RefSeq" id="WP_160788253.1">
    <property type="nucleotide sequence ID" value="NZ_CP086610.1"/>
</dbReference>
<comment type="caution">
    <text evidence="1">The sequence shown here is derived from an EMBL/GenBank/DDBJ whole genome shotgun (WGS) entry which is preliminary data.</text>
</comment>
<organism evidence="1 2">
    <name type="scientific">Shinella zoogloeoides</name>
    <name type="common">Crabtreella saccharophila</name>
    <dbReference type="NCBI Taxonomy" id="352475"/>
    <lineage>
        <taxon>Bacteria</taxon>
        <taxon>Pseudomonadati</taxon>
        <taxon>Pseudomonadota</taxon>
        <taxon>Alphaproteobacteria</taxon>
        <taxon>Hyphomicrobiales</taxon>
        <taxon>Rhizobiaceae</taxon>
        <taxon>Shinella</taxon>
    </lineage>
</organism>
<sequence>MLTTKINIQRPKARKFCIMSKSDKELFREYLKSKEPGQADSVGTLYLMGHECFGIDQMLRDVVNSIIYADPQPVEELDFLLEELRGLVHNLAHVRQGFVAYKAAHGEAA</sequence>
<reference evidence="1 2" key="1">
    <citation type="submission" date="2019-12" db="EMBL/GenBank/DDBJ databases">
        <title>Shinella granuli gen. nov., sp. nov., and proposal of the reclassification of Zoogloea ramigera ATCC 19623 as Shinella zoogloeoides sp. nov.</title>
        <authorList>
            <person name="Gao J."/>
        </authorList>
    </citation>
    <scope>NUCLEOTIDE SEQUENCE [LARGE SCALE GENOMIC DNA]</scope>
    <source>
        <strain evidence="1 2">DSM 287</strain>
    </source>
</reference>
<name>A0A6N8TL30_SHIZO</name>
<protein>
    <submittedName>
        <fullName evidence="1">Uncharacterized protein</fullName>
    </submittedName>
</protein>
<accession>A0A6N8TL30</accession>
<evidence type="ECO:0000313" key="1">
    <source>
        <dbReference type="EMBL" id="MXO03125.1"/>
    </source>
</evidence>
<dbReference type="Proteomes" id="UP000440304">
    <property type="component" value="Unassembled WGS sequence"/>
</dbReference>